<dbReference type="CDD" id="cd02440">
    <property type="entry name" value="AdoMet_MTases"/>
    <property type="match status" value="1"/>
</dbReference>
<keyword evidence="8 15" id="KW-0694">RNA-binding</keyword>
<feature type="site" description="mRNA cap binding" evidence="17">
    <location>
        <position position="140"/>
    </location>
</feature>
<dbReference type="AlphaFoldDB" id="A0A0D0AAJ0"/>
<evidence type="ECO:0000256" key="18">
    <source>
        <dbReference type="SAM" id="MobiDB-lite"/>
    </source>
</evidence>
<evidence type="ECO:0000256" key="4">
    <source>
        <dbReference type="ARBA" id="ARBA00022603"/>
    </source>
</evidence>
<dbReference type="STRING" id="765257.A0A0D0AAJ0"/>
<evidence type="ECO:0000313" key="21">
    <source>
        <dbReference type="Proteomes" id="UP000054018"/>
    </source>
</evidence>
<gene>
    <name evidence="20" type="ORF">PISMIDRAFT_86153</name>
</gene>
<feature type="binding site" evidence="17">
    <location>
        <begin position="70"/>
        <end position="71"/>
    </location>
    <ligand>
        <name>mRNA</name>
        <dbReference type="ChEBI" id="CHEBI:33699"/>
    </ligand>
</feature>
<comment type="similarity">
    <text evidence="15">Belongs to the class I-like SAM-binding methyltransferase superfamily. mRNA cap 0 methyltransferase family.</text>
</comment>
<dbReference type="GO" id="GO:0004482">
    <property type="term" value="F:mRNA 5'-cap (guanine-N7-)-methyltransferase activity"/>
    <property type="evidence" value="ECO:0007669"/>
    <property type="project" value="UniProtKB-EC"/>
</dbReference>
<dbReference type="HOGENOM" id="CLU_020346_4_1_1"/>
<evidence type="ECO:0000256" key="2">
    <source>
        <dbReference type="ARBA" id="ARBA00004123"/>
    </source>
</evidence>
<evidence type="ECO:0000256" key="1">
    <source>
        <dbReference type="ARBA" id="ARBA00003378"/>
    </source>
</evidence>
<feature type="region of interest" description="Disordered" evidence="18">
    <location>
        <begin position="1"/>
        <end position="37"/>
    </location>
</feature>
<dbReference type="InterPro" id="IPR029063">
    <property type="entry name" value="SAM-dependent_MTases_sf"/>
</dbReference>
<protein>
    <recommendedName>
        <fullName evidence="14 15">mRNA cap guanine-N(7) methyltransferase</fullName>
        <ecNumber evidence="3 15">2.1.1.56</ecNumber>
    </recommendedName>
    <alternativeName>
        <fullName evidence="11 15">mRNA (guanine-N(7))-methyltransferase</fullName>
    </alternativeName>
    <alternativeName>
        <fullName evidence="12 15">mRNA cap methyltransferase</fullName>
    </alternativeName>
</protein>
<feature type="binding site" evidence="16">
    <location>
        <position position="128"/>
    </location>
    <ligand>
        <name>S-adenosyl-L-methionine</name>
        <dbReference type="ChEBI" id="CHEBI:59789"/>
    </ligand>
</feature>
<dbReference type="EC" id="2.1.1.56" evidence="3 15"/>
<feature type="domain" description="MRNA cap 0 methyltransferase" evidence="19">
    <location>
        <begin position="61"/>
        <end position="348"/>
    </location>
</feature>
<dbReference type="GO" id="GO:0005634">
    <property type="term" value="C:nucleus"/>
    <property type="evidence" value="ECO:0007669"/>
    <property type="project" value="UniProtKB-SubCell"/>
</dbReference>
<keyword evidence="5 15" id="KW-0507">mRNA processing</keyword>
<evidence type="ECO:0000259" key="19">
    <source>
        <dbReference type="PROSITE" id="PS51562"/>
    </source>
</evidence>
<dbReference type="InterPro" id="IPR016899">
    <property type="entry name" value="mRNA_G-N7_MeTrfase_euk"/>
</dbReference>
<evidence type="ECO:0000256" key="6">
    <source>
        <dbReference type="ARBA" id="ARBA00022679"/>
    </source>
</evidence>
<evidence type="ECO:0000256" key="9">
    <source>
        <dbReference type="ARBA" id="ARBA00023042"/>
    </source>
</evidence>
<evidence type="ECO:0000256" key="7">
    <source>
        <dbReference type="ARBA" id="ARBA00022691"/>
    </source>
</evidence>
<dbReference type="InterPro" id="IPR004971">
    <property type="entry name" value="mRNA_G-N7_MeTrfase_dom"/>
</dbReference>
<feature type="site" description="mRNA cap binding" evidence="17">
    <location>
        <position position="273"/>
    </location>
</feature>
<dbReference type="PANTHER" id="PTHR12189">
    <property type="entry name" value="MRNA GUANINE-7- METHYLTRANSFERASE"/>
    <property type="match status" value="1"/>
</dbReference>
<evidence type="ECO:0000256" key="17">
    <source>
        <dbReference type="PIRSR" id="PIRSR028762-2"/>
    </source>
</evidence>
<evidence type="ECO:0000256" key="11">
    <source>
        <dbReference type="ARBA" id="ARBA00032772"/>
    </source>
</evidence>
<keyword evidence="10 15" id="KW-0539">Nucleus</keyword>
<dbReference type="PROSITE" id="PS51562">
    <property type="entry name" value="RNA_CAP0_MT"/>
    <property type="match status" value="1"/>
</dbReference>
<comment type="subcellular location">
    <subcellularLocation>
        <location evidence="2 15">Nucleus</location>
    </subcellularLocation>
</comment>
<evidence type="ECO:0000256" key="10">
    <source>
        <dbReference type="ARBA" id="ARBA00023242"/>
    </source>
</evidence>
<sequence length="348" mass="40104">MYKHYRGIGTQSLLAKRKRSRSKSPDDPSAPAAKRHAGDVGRVIEHYNLRPEVGVKQRLRSPIIGLKNFNNWVKSVLITRFAHPVLASSAVKSTDGLSGGCGKVLDMGCGKGGDLVKWEKARIRELIDIAHVSIEQARDRWKNMHPPRFTASFAALDCYRESLSKAFPPEKLAQPFDVVSMQFCMHYAFETAEKARCMLQNISRWLRRGGVFLGTIPNADYLLERLDSLPPSATDLSFGNSVYKIRFEDRRSRPLFGHRYYFWLQDAVDDVPEYIVRWDKFIELAAEYALYPIYREEFHQIFVQHRNQEEFKSLMLRMKVVDANGESAMDEAQWEAANIYIGFVFEKR</sequence>
<feature type="binding site" evidence="16">
    <location>
        <position position="157"/>
    </location>
    <ligand>
        <name>S-adenosyl-L-methionine</name>
        <dbReference type="ChEBI" id="CHEBI:59789"/>
    </ligand>
</feature>
<feature type="site" description="mRNA cap binding" evidence="17">
    <location>
        <position position="186"/>
    </location>
</feature>
<feature type="binding site" evidence="16">
    <location>
        <position position="108"/>
    </location>
    <ligand>
        <name>S-adenosyl-L-methionine</name>
        <dbReference type="ChEBI" id="CHEBI:59789"/>
    </ligand>
</feature>
<dbReference type="EMBL" id="KN833685">
    <property type="protein sequence ID" value="KIK31282.1"/>
    <property type="molecule type" value="Genomic_DNA"/>
</dbReference>
<dbReference type="GO" id="GO:0003723">
    <property type="term" value="F:RNA binding"/>
    <property type="evidence" value="ECO:0007669"/>
    <property type="project" value="UniProtKB-KW"/>
</dbReference>
<feature type="site" description="mRNA cap binding" evidence="17">
    <location>
        <position position="340"/>
    </location>
</feature>
<evidence type="ECO:0000313" key="20">
    <source>
        <dbReference type="EMBL" id="KIK31282.1"/>
    </source>
</evidence>
<keyword evidence="7 15" id="KW-0949">S-adenosyl-L-methionine</keyword>
<evidence type="ECO:0000256" key="14">
    <source>
        <dbReference type="ARBA" id="ARBA00049739"/>
    </source>
</evidence>
<dbReference type="Pfam" id="PF03291">
    <property type="entry name" value="mRNA_G-N7_MeTrfase"/>
    <property type="match status" value="1"/>
</dbReference>
<organism evidence="20 21">
    <name type="scientific">Pisolithus microcarpus 441</name>
    <dbReference type="NCBI Taxonomy" id="765257"/>
    <lineage>
        <taxon>Eukaryota</taxon>
        <taxon>Fungi</taxon>
        <taxon>Dikarya</taxon>
        <taxon>Basidiomycota</taxon>
        <taxon>Agaricomycotina</taxon>
        <taxon>Agaricomycetes</taxon>
        <taxon>Agaricomycetidae</taxon>
        <taxon>Boletales</taxon>
        <taxon>Sclerodermatineae</taxon>
        <taxon>Pisolithaceae</taxon>
        <taxon>Pisolithus</taxon>
    </lineage>
</organism>
<evidence type="ECO:0000256" key="12">
    <source>
        <dbReference type="ARBA" id="ARBA00033387"/>
    </source>
</evidence>
<keyword evidence="4 15" id="KW-0489">Methyltransferase</keyword>
<feature type="binding site" evidence="16">
    <location>
        <position position="187"/>
    </location>
    <ligand>
        <name>S-adenosyl-L-methionine</name>
        <dbReference type="ChEBI" id="CHEBI:59789"/>
    </ligand>
</feature>
<feature type="binding site" evidence="16">
    <location>
        <position position="182"/>
    </location>
    <ligand>
        <name>S-adenosyl-L-methionine</name>
        <dbReference type="ChEBI" id="CHEBI:59789"/>
    </ligand>
</feature>
<evidence type="ECO:0000256" key="5">
    <source>
        <dbReference type="ARBA" id="ARBA00022664"/>
    </source>
</evidence>
<dbReference type="Proteomes" id="UP000054018">
    <property type="component" value="Unassembled WGS sequence"/>
</dbReference>
<name>A0A0D0AAJ0_9AGAM</name>
<dbReference type="OrthoDB" id="10248867at2759"/>
<keyword evidence="6 15" id="KW-0808">Transferase</keyword>
<feature type="site" description="mRNA cap binding" evidence="17">
    <location>
        <position position="111"/>
    </location>
</feature>
<evidence type="ECO:0000256" key="15">
    <source>
        <dbReference type="PIRNR" id="PIRNR028762"/>
    </source>
</evidence>
<evidence type="ECO:0000256" key="8">
    <source>
        <dbReference type="ARBA" id="ARBA00022884"/>
    </source>
</evidence>
<dbReference type="SUPFAM" id="SSF53335">
    <property type="entry name" value="S-adenosyl-L-methionine-dependent methyltransferases"/>
    <property type="match status" value="1"/>
</dbReference>
<dbReference type="PIRSF" id="PIRSF028762">
    <property type="entry name" value="ABD1"/>
    <property type="match status" value="1"/>
</dbReference>
<evidence type="ECO:0000256" key="3">
    <source>
        <dbReference type="ARBA" id="ARBA00011926"/>
    </source>
</evidence>
<reference evidence="20 21" key="1">
    <citation type="submission" date="2014-04" db="EMBL/GenBank/DDBJ databases">
        <authorList>
            <consortium name="DOE Joint Genome Institute"/>
            <person name="Kuo A."/>
            <person name="Kohler A."/>
            <person name="Costa M.D."/>
            <person name="Nagy L.G."/>
            <person name="Floudas D."/>
            <person name="Copeland A."/>
            <person name="Barry K.W."/>
            <person name="Cichocki N."/>
            <person name="Veneault-Fourrey C."/>
            <person name="LaButti K."/>
            <person name="Lindquist E.A."/>
            <person name="Lipzen A."/>
            <person name="Lundell T."/>
            <person name="Morin E."/>
            <person name="Murat C."/>
            <person name="Sun H."/>
            <person name="Tunlid A."/>
            <person name="Henrissat B."/>
            <person name="Grigoriev I.V."/>
            <person name="Hibbett D.S."/>
            <person name="Martin F."/>
            <person name="Nordberg H.P."/>
            <person name="Cantor M.N."/>
            <person name="Hua S.X."/>
        </authorList>
    </citation>
    <scope>NUCLEOTIDE SEQUENCE [LARGE SCALE GENOMIC DNA]</scope>
    <source>
        <strain evidence="20 21">441</strain>
    </source>
</reference>
<comment type="catalytic activity">
    <reaction evidence="13">
        <text>a 5'-end (5'-triphosphoguanosine)-ribonucleoside in mRNA + S-adenosyl-L-methionine = a 5'-end (N(7)-methyl 5'-triphosphoguanosine)-ribonucleoside in mRNA + S-adenosyl-L-homocysteine</text>
        <dbReference type="Rhea" id="RHEA:67008"/>
        <dbReference type="Rhea" id="RHEA-COMP:17166"/>
        <dbReference type="Rhea" id="RHEA-COMP:17167"/>
        <dbReference type="ChEBI" id="CHEBI:57856"/>
        <dbReference type="ChEBI" id="CHEBI:59789"/>
        <dbReference type="ChEBI" id="CHEBI:156461"/>
        <dbReference type="ChEBI" id="CHEBI:167617"/>
        <dbReference type="EC" id="2.1.1.56"/>
    </reaction>
</comment>
<feature type="binding site" evidence="16">
    <location>
        <position position="74"/>
    </location>
    <ligand>
        <name>S-adenosyl-L-methionine</name>
        <dbReference type="ChEBI" id="CHEBI:59789"/>
    </ligand>
</feature>
<comment type="function">
    <text evidence="1">Responsible for methylating the 5'-cap structure of mRNAs.</text>
</comment>
<accession>A0A0D0AAJ0</accession>
<keyword evidence="9 15" id="KW-0506">mRNA capping</keyword>
<dbReference type="PANTHER" id="PTHR12189:SF2">
    <property type="entry name" value="MRNA CAP GUANINE-N7 METHYLTRANSFERASE"/>
    <property type="match status" value="1"/>
</dbReference>
<evidence type="ECO:0000256" key="16">
    <source>
        <dbReference type="PIRSR" id="PIRSR028762-1"/>
    </source>
</evidence>
<reference evidence="21" key="2">
    <citation type="submission" date="2015-01" db="EMBL/GenBank/DDBJ databases">
        <title>Evolutionary Origins and Diversification of the Mycorrhizal Mutualists.</title>
        <authorList>
            <consortium name="DOE Joint Genome Institute"/>
            <consortium name="Mycorrhizal Genomics Consortium"/>
            <person name="Kohler A."/>
            <person name="Kuo A."/>
            <person name="Nagy L.G."/>
            <person name="Floudas D."/>
            <person name="Copeland A."/>
            <person name="Barry K.W."/>
            <person name="Cichocki N."/>
            <person name="Veneault-Fourrey C."/>
            <person name="LaButti K."/>
            <person name="Lindquist E.A."/>
            <person name="Lipzen A."/>
            <person name="Lundell T."/>
            <person name="Morin E."/>
            <person name="Murat C."/>
            <person name="Riley R."/>
            <person name="Ohm R."/>
            <person name="Sun H."/>
            <person name="Tunlid A."/>
            <person name="Henrissat B."/>
            <person name="Grigoriev I.V."/>
            <person name="Hibbett D.S."/>
            <person name="Martin F."/>
        </authorList>
    </citation>
    <scope>NUCLEOTIDE SEQUENCE [LARGE SCALE GENOMIC DNA]</scope>
    <source>
        <strain evidence="21">441</strain>
    </source>
</reference>
<dbReference type="Gene3D" id="3.40.50.150">
    <property type="entry name" value="Vaccinia Virus protein VP39"/>
    <property type="match status" value="1"/>
</dbReference>
<proteinExistence type="inferred from homology"/>
<dbReference type="InterPro" id="IPR039753">
    <property type="entry name" value="RG7MT1"/>
</dbReference>
<feature type="site" description="mRNA cap binding" evidence="17">
    <location>
        <position position="117"/>
    </location>
</feature>
<keyword evidence="21" id="KW-1185">Reference proteome</keyword>
<evidence type="ECO:0000256" key="13">
    <source>
        <dbReference type="ARBA" id="ARBA00044712"/>
    </source>
</evidence>